<evidence type="ECO:0000259" key="5">
    <source>
        <dbReference type="PROSITE" id="PS50930"/>
    </source>
</evidence>
<feature type="modified residue" description="4-aspartylphosphate" evidence="3">
    <location>
        <position position="99"/>
    </location>
</feature>
<name>A0AA45WZ16_9CLOT</name>
<dbReference type="InterPro" id="IPR011006">
    <property type="entry name" value="CheY-like_superfamily"/>
</dbReference>
<dbReference type="EMBL" id="FXUF01000024">
    <property type="protein sequence ID" value="SMP71693.1"/>
    <property type="molecule type" value="Genomic_DNA"/>
</dbReference>
<dbReference type="InterPro" id="IPR007492">
    <property type="entry name" value="LytTR_DNA-bd_dom"/>
</dbReference>
<feature type="domain" description="Response regulatory" evidence="4">
    <location>
        <begin position="27"/>
        <end position="162"/>
    </location>
</feature>
<protein>
    <recommendedName>
        <fullName evidence="1">Stage 0 sporulation protein A homolog</fullName>
    </recommendedName>
</protein>
<dbReference type="SUPFAM" id="SSF52172">
    <property type="entry name" value="CheY-like"/>
    <property type="match status" value="1"/>
</dbReference>
<accession>A0AA45WZ16</accession>
<dbReference type="PANTHER" id="PTHR37299:SF1">
    <property type="entry name" value="STAGE 0 SPORULATION PROTEIN A HOMOLOG"/>
    <property type="match status" value="1"/>
</dbReference>
<dbReference type="Gene3D" id="3.40.50.2300">
    <property type="match status" value="1"/>
</dbReference>
<organism evidence="6 7">
    <name type="scientific">Anoxynatronum buryatiense</name>
    <dbReference type="NCBI Taxonomy" id="489973"/>
    <lineage>
        <taxon>Bacteria</taxon>
        <taxon>Bacillati</taxon>
        <taxon>Bacillota</taxon>
        <taxon>Clostridia</taxon>
        <taxon>Eubacteriales</taxon>
        <taxon>Clostridiaceae</taxon>
        <taxon>Anoxynatronum</taxon>
    </lineage>
</organism>
<dbReference type="Gene3D" id="2.40.50.1020">
    <property type="entry name" value="LytTr DNA-binding domain"/>
    <property type="match status" value="1"/>
</dbReference>
<evidence type="ECO:0000313" key="7">
    <source>
        <dbReference type="Proteomes" id="UP001158066"/>
    </source>
</evidence>
<evidence type="ECO:0000313" key="6">
    <source>
        <dbReference type="EMBL" id="SMP71693.1"/>
    </source>
</evidence>
<feature type="domain" description="HTH LytTR-type" evidence="5">
    <location>
        <begin position="172"/>
        <end position="273"/>
    </location>
</feature>
<dbReference type="AlphaFoldDB" id="A0AA45WZ16"/>
<dbReference type="PANTHER" id="PTHR37299">
    <property type="entry name" value="TRANSCRIPTIONAL REGULATOR-RELATED"/>
    <property type="match status" value="1"/>
</dbReference>
<evidence type="ECO:0000256" key="2">
    <source>
        <dbReference type="ARBA" id="ARBA00024867"/>
    </source>
</evidence>
<proteinExistence type="predicted"/>
<dbReference type="PROSITE" id="PS50110">
    <property type="entry name" value="RESPONSE_REGULATORY"/>
    <property type="match status" value="1"/>
</dbReference>
<dbReference type="SMART" id="SM00850">
    <property type="entry name" value="LytTR"/>
    <property type="match status" value="1"/>
</dbReference>
<dbReference type="GO" id="GO:0000156">
    <property type="term" value="F:phosphorelay response regulator activity"/>
    <property type="evidence" value="ECO:0007669"/>
    <property type="project" value="InterPro"/>
</dbReference>
<gene>
    <name evidence="6" type="ORF">SAMN06296020_12421</name>
</gene>
<dbReference type="InterPro" id="IPR001789">
    <property type="entry name" value="Sig_transdc_resp-reg_receiver"/>
</dbReference>
<keyword evidence="7" id="KW-1185">Reference proteome</keyword>
<evidence type="ECO:0000256" key="3">
    <source>
        <dbReference type="PROSITE-ProRule" id="PRU00169"/>
    </source>
</evidence>
<dbReference type="SMART" id="SM00448">
    <property type="entry name" value="REC"/>
    <property type="match status" value="1"/>
</dbReference>
<dbReference type="Pfam" id="PF04397">
    <property type="entry name" value="LytTR"/>
    <property type="match status" value="1"/>
</dbReference>
<dbReference type="Proteomes" id="UP001158066">
    <property type="component" value="Unassembled WGS sequence"/>
</dbReference>
<evidence type="ECO:0000259" key="4">
    <source>
        <dbReference type="PROSITE" id="PS50110"/>
    </source>
</evidence>
<dbReference type="PROSITE" id="PS50930">
    <property type="entry name" value="HTH_LYTTR"/>
    <property type="match status" value="1"/>
</dbReference>
<keyword evidence="3" id="KW-0597">Phosphoprotein</keyword>
<reference evidence="6" key="1">
    <citation type="submission" date="2017-05" db="EMBL/GenBank/DDBJ databases">
        <authorList>
            <person name="Varghese N."/>
            <person name="Submissions S."/>
        </authorList>
    </citation>
    <scope>NUCLEOTIDE SEQUENCE</scope>
    <source>
        <strain evidence="6">Su22</strain>
    </source>
</reference>
<dbReference type="InterPro" id="IPR046947">
    <property type="entry name" value="LytR-like"/>
</dbReference>
<dbReference type="GO" id="GO:0003677">
    <property type="term" value="F:DNA binding"/>
    <property type="evidence" value="ECO:0007669"/>
    <property type="project" value="InterPro"/>
</dbReference>
<sequence>MGRVHVSIDPCPHVSLSVCVKEGLPIKAAIVDDLAAERQQLCRLLKQYEAMPLEEASLNVTARAASAKQPPFIQVSEFDSGSALLREYTPGIFDVVFMDIFMNDENGVDCALQLRQMDPHVNLVFLTTSAEFGVKSYDVRAADYIVKPATMEKLSRALGYCQLAPTANEPTITVTVMNQPLDIALHLILYADYSNRSACIHLMDDLVFVTGKFTALADQLTAYPQFMSCFKGIVVNLKAVKELCTDYLVLTNGERLPVSRRLYRQVQHQRLSLSAGALREVSL</sequence>
<dbReference type="Pfam" id="PF00072">
    <property type="entry name" value="Response_reg"/>
    <property type="match status" value="1"/>
</dbReference>
<comment type="caution">
    <text evidence="6">The sequence shown here is derived from an EMBL/GenBank/DDBJ whole genome shotgun (WGS) entry which is preliminary data.</text>
</comment>
<comment type="function">
    <text evidence="2">May play the central regulatory role in sporulation. It may be an element of the effector pathway responsible for the activation of sporulation genes in response to nutritional stress. Spo0A may act in concert with spo0H (a sigma factor) to control the expression of some genes that are critical to the sporulation process.</text>
</comment>
<evidence type="ECO:0000256" key="1">
    <source>
        <dbReference type="ARBA" id="ARBA00018672"/>
    </source>
</evidence>